<dbReference type="VEuPathDB" id="FungiDB:PDIP_45620"/>
<dbReference type="EMBL" id="AKCU01000318">
    <property type="protein sequence ID" value="EKV13966.1"/>
    <property type="molecule type" value="Genomic_DNA"/>
</dbReference>
<accession>K9GLB5</accession>
<evidence type="ECO:0000313" key="3">
    <source>
        <dbReference type="Proteomes" id="UP000009886"/>
    </source>
</evidence>
<dbReference type="AlphaFoldDB" id="K9GLB5"/>
<keyword evidence="1" id="KW-0732">Signal</keyword>
<gene>
    <name evidence="2" type="ORF">PDIP_45620</name>
</gene>
<dbReference type="KEGG" id="pdp:PDIP_45620"/>
<sequence length="100" mass="10904">MKPVTLCFLLGLASLATARTDLEGCVSSEVIFDHYYASYLWYVPDSGEICSFLDCGGGRAPQRQPSQDVPNTLGLQRLLPTTWKAGGPMANRLLLQAPSR</sequence>
<evidence type="ECO:0000256" key="1">
    <source>
        <dbReference type="SAM" id="SignalP"/>
    </source>
</evidence>
<name>K9GLB5_PEND1</name>
<evidence type="ECO:0008006" key="4">
    <source>
        <dbReference type="Google" id="ProtNLM"/>
    </source>
</evidence>
<dbReference type="OrthoDB" id="3942074at2759"/>
<reference evidence="3" key="1">
    <citation type="journal article" date="2012" name="BMC Genomics">
        <title>Genome sequence of the necrotrophic fungus Penicillium digitatum, the main postharvest pathogen of citrus.</title>
        <authorList>
            <person name="Marcet-Houben M."/>
            <person name="Ballester A.-R."/>
            <person name="de la Fuente B."/>
            <person name="Harries E."/>
            <person name="Marcos J.F."/>
            <person name="Gonzalez-Candelas L."/>
            <person name="Gabaldon T."/>
        </authorList>
    </citation>
    <scope>NUCLEOTIDE SEQUENCE [LARGE SCALE GENOMIC DNA]</scope>
    <source>
        <strain evidence="3">Pd1 / CECT 20795</strain>
    </source>
</reference>
<comment type="caution">
    <text evidence="2">The sequence shown here is derived from an EMBL/GenBank/DDBJ whole genome shotgun (WGS) entry which is preliminary data.</text>
</comment>
<proteinExistence type="predicted"/>
<feature type="chain" id="PRO_5003929251" description="Secreted protein" evidence="1">
    <location>
        <begin position="19"/>
        <end position="100"/>
    </location>
</feature>
<dbReference type="Proteomes" id="UP000009886">
    <property type="component" value="Unassembled WGS sequence"/>
</dbReference>
<organism evidence="2 3">
    <name type="scientific">Penicillium digitatum (strain Pd1 / CECT 20795)</name>
    <name type="common">Green mold</name>
    <dbReference type="NCBI Taxonomy" id="1170230"/>
    <lineage>
        <taxon>Eukaryota</taxon>
        <taxon>Fungi</taxon>
        <taxon>Dikarya</taxon>
        <taxon>Ascomycota</taxon>
        <taxon>Pezizomycotina</taxon>
        <taxon>Eurotiomycetes</taxon>
        <taxon>Eurotiomycetidae</taxon>
        <taxon>Eurotiales</taxon>
        <taxon>Aspergillaceae</taxon>
        <taxon>Penicillium</taxon>
    </lineage>
</organism>
<feature type="signal peptide" evidence="1">
    <location>
        <begin position="1"/>
        <end position="18"/>
    </location>
</feature>
<protein>
    <recommendedName>
        <fullName evidence="4">Secreted protein</fullName>
    </recommendedName>
</protein>
<dbReference type="HOGENOM" id="CLU_2306996_0_0_1"/>
<evidence type="ECO:0000313" key="2">
    <source>
        <dbReference type="EMBL" id="EKV13966.1"/>
    </source>
</evidence>